<dbReference type="EMBL" id="UINC01032137">
    <property type="protein sequence ID" value="SVB19298.1"/>
    <property type="molecule type" value="Genomic_DNA"/>
</dbReference>
<reference evidence="1" key="1">
    <citation type="submission" date="2018-05" db="EMBL/GenBank/DDBJ databases">
        <authorList>
            <person name="Lanie J.A."/>
            <person name="Ng W.-L."/>
            <person name="Kazmierczak K.M."/>
            <person name="Andrzejewski T.M."/>
            <person name="Davidsen T.M."/>
            <person name="Wayne K.J."/>
            <person name="Tettelin H."/>
            <person name="Glass J.I."/>
            <person name="Rusch D."/>
            <person name="Podicherti R."/>
            <person name="Tsui H.-C.T."/>
            <person name="Winkler M.E."/>
        </authorList>
    </citation>
    <scope>NUCLEOTIDE SEQUENCE</scope>
</reference>
<protein>
    <submittedName>
        <fullName evidence="1">Uncharacterized protein</fullName>
    </submittedName>
</protein>
<organism evidence="1">
    <name type="scientific">marine metagenome</name>
    <dbReference type="NCBI Taxonomy" id="408172"/>
    <lineage>
        <taxon>unclassified sequences</taxon>
        <taxon>metagenomes</taxon>
        <taxon>ecological metagenomes</taxon>
    </lineage>
</organism>
<sequence>MATSLHNARRNNVVASLRVSGTARVLELSCYDGPLIPKLAGCHGNEIKNRRWIGATKDFVRQAKYRCSMSGSLTPGAFTPQAL</sequence>
<name>A0A382BZT1_9ZZZZ</name>
<evidence type="ECO:0000313" key="1">
    <source>
        <dbReference type="EMBL" id="SVB19298.1"/>
    </source>
</evidence>
<dbReference type="AlphaFoldDB" id="A0A382BZT1"/>
<proteinExistence type="predicted"/>
<gene>
    <name evidence="1" type="ORF">METZ01_LOCUS172152</name>
</gene>
<accession>A0A382BZT1</accession>